<evidence type="ECO:0000256" key="1">
    <source>
        <dbReference type="ARBA" id="ARBA00022729"/>
    </source>
</evidence>
<sequence length="84" mass="8775">MYAYQCGELAVTGHFTAEQVTLTFSGKTLVLPHAMAASGARYADDLGNEFWGKGLKDATFTLAGDAPRTCSGSGEELPSPSTSL</sequence>
<keyword evidence="3" id="KW-0564">Palmitate</keyword>
<evidence type="ECO:0000259" key="5">
    <source>
        <dbReference type="Pfam" id="PF09864"/>
    </source>
</evidence>
<keyword evidence="2" id="KW-0472">Membrane</keyword>
<dbReference type="Proteomes" id="UP000254711">
    <property type="component" value="Unassembled WGS sequence"/>
</dbReference>
<proteinExistence type="predicted"/>
<evidence type="ECO:0000256" key="4">
    <source>
        <dbReference type="ARBA" id="ARBA00023288"/>
    </source>
</evidence>
<feature type="domain" description="C-type lysozyme inhibitor" evidence="5">
    <location>
        <begin position="4"/>
        <end position="67"/>
    </location>
</feature>
<dbReference type="Gene3D" id="2.40.128.200">
    <property type="match status" value="1"/>
</dbReference>
<keyword evidence="4" id="KW-0449">Lipoprotein</keyword>
<reference evidence="6 7" key="1">
    <citation type="submission" date="2018-07" db="EMBL/GenBank/DDBJ databases">
        <title>Dyella solisilvae sp. nov., isolated from the pine and broad-leaved mixed forest soil.</title>
        <authorList>
            <person name="Gao Z."/>
            <person name="Qiu L."/>
        </authorList>
    </citation>
    <scope>NUCLEOTIDE SEQUENCE [LARGE SCALE GENOMIC DNA]</scope>
    <source>
        <strain evidence="6 7">DHG54</strain>
    </source>
</reference>
<dbReference type="InterPro" id="IPR018660">
    <property type="entry name" value="MliC"/>
</dbReference>
<evidence type="ECO:0000313" key="7">
    <source>
        <dbReference type="Proteomes" id="UP000254711"/>
    </source>
</evidence>
<comment type="caution">
    <text evidence="6">The sequence shown here is derived from an EMBL/GenBank/DDBJ whole genome shotgun (WGS) entry which is preliminary data.</text>
</comment>
<gene>
    <name evidence="6" type="ORF">DVT68_19520</name>
</gene>
<dbReference type="OrthoDB" id="5348860at2"/>
<evidence type="ECO:0000313" key="6">
    <source>
        <dbReference type="EMBL" id="RDI96951.1"/>
    </source>
</evidence>
<dbReference type="SUPFAM" id="SSF141488">
    <property type="entry name" value="YdhA-like"/>
    <property type="match status" value="1"/>
</dbReference>
<evidence type="ECO:0000256" key="2">
    <source>
        <dbReference type="ARBA" id="ARBA00023136"/>
    </source>
</evidence>
<dbReference type="Pfam" id="PF09864">
    <property type="entry name" value="MliC"/>
    <property type="match status" value="1"/>
</dbReference>
<keyword evidence="1" id="KW-0732">Signal</keyword>
<name>A0A370K2S8_9GAMM</name>
<keyword evidence="7" id="KW-1185">Reference proteome</keyword>
<dbReference type="AlphaFoldDB" id="A0A370K2S8"/>
<dbReference type="EMBL" id="QQSY01000009">
    <property type="protein sequence ID" value="RDI96951.1"/>
    <property type="molecule type" value="Genomic_DNA"/>
</dbReference>
<accession>A0A370K2S8</accession>
<protein>
    <recommendedName>
        <fullName evidence="5">C-type lysozyme inhibitor domain-containing protein</fullName>
    </recommendedName>
</protein>
<evidence type="ECO:0000256" key="3">
    <source>
        <dbReference type="ARBA" id="ARBA00023139"/>
    </source>
</evidence>
<organism evidence="6 7">
    <name type="scientific">Dyella solisilvae</name>
    <dbReference type="NCBI Taxonomy" id="1920168"/>
    <lineage>
        <taxon>Bacteria</taxon>
        <taxon>Pseudomonadati</taxon>
        <taxon>Pseudomonadota</taxon>
        <taxon>Gammaproteobacteria</taxon>
        <taxon>Lysobacterales</taxon>
        <taxon>Rhodanobacteraceae</taxon>
        <taxon>Dyella</taxon>
    </lineage>
</organism>
<dbReference type="InterPro" id="IPR036328">
    <property type="entry name" value="MliC_sf"/>
</dbReference>